<accession>A0A1T4K2B4</accession>
<dbReference type="Gene3D" id="3.40.1740.10">
    <property type="entry name" value="VC0467-like"/>
    <property type="match status" value="1"/>
</dbReference>
<dbReference type="STRING" id="413434.SAMN04488132_101397"/>
<dbReference type="RefSeq" id="WP_078829740.1">
    <property type="nucleotide sequence ID" value="NZ_FUWH01000001.1"/>
</dbReference>
<dbReference type="Pfam" id="PF02622">
    <property type="entry name" value="DUF179"/>
    <property type="match status" value="1"/>
</dbReference>
<name>A0A1T4K2B4_9BACT</name>
<evidence type="ECO:0000313" key="1">
    <source>
        <dbReference type="EMBL" id="SJZ36407.1"/>
    </source>
</evidence>
<organism evidence="1 2">
    <name type="scientific">Sediminibacterium ginsengisoli</name>
    <dbReference type="NCBI Taxonomy" id="413434"/>
    <lineage>
        <taxon>Bacteria</taxon>
        <taxon>Pseudomonadati</taxon>
        <taxon>Bacteroidota</taxon>
        <taxon>Chitinophagia</taxon>
        <taxon>Chitinophagales</taxon>
        <taxon>Chitinophagaceae</taxon>
        <taxon>Sediminibacterium</taxon>
    </lineage>
</organism>
<dbReference type="InterPro" id="IPR003774">
    <property type="entry name" value="AlgH-like"/>
</dbReference>
<dbReference type="OrthoDB" id="9807486at2"/>
<dbReference type="Proteomes" id="UP000190888">
    <property type="component" value="Unassembled WGS sequence"/>
</dbReference>
<evidence type="ECO:0000313" key="2">
    <source>
        <dbReference type="Proteomes" id="UP000190888"/>
    </source>
</evidence>
<dbReference type="PANTHER" id="PTHR31984:SF12">
    <property type="entry name" value="THIOREDOXIN DOMAIN-CONTAINING PROTEIN"/>
    <property type="match status" value="1"/>
</dbReference>
<protein>
    <submittedName>
        <fullName evidence="1">Putative transcriptional regulator</fullName>
    </submittedName>
</protein>
<dbReference type="AlphaFoldDB" id="A0A1T4K2B4"/>
<gene>
    <name evidence="1" type="ORF">SAMN04488132_101397</name>
</gene>
<dbReference type="SUPFAM" id="SSF143456">
    <property type="entry name" value="VC0467-like"/>
    <property type="match status" value="1"/>
</dbReference>
<keyword evidence="2" id="KW-1185">Reference proteome</keyword>
<proteinExistence type="predicted"/>
<dbReference type="PANTHER" id="PTHR31984">
    <property type="entry name" value="TRANSPORTER, PUTATIVE (DUF179)-RELATED"/>
    <property type="match status" value="1"/>
</dbReference>
<reference evidence="1 2" key="1">
    <citation type="submission" date="2017-02" db="EMBL/GenBank/DDBJ databases">
        <authorList>
            <person name="Peterson S.W."/>
        </authorList>
    </citation>
    <scope>NUCLEOTIDE SEQUENCE [LARGE SCALE GENOMIC DNA]</scope>
    <source>
        <strain evidence="1 2">DSM 22335</strain>
    </source>
</reference>
<sequence>MQQISQTSILVATSLLDGSDFENARVFIHHSDQKDVVGFILNKPFNRSLNELAEFSHSNPVPLFNGGPVDHEHLFVLHRRPDLIPGGEPIGDDVYFGGDFQQAVNLLNNGSLPESDIRIFIGYCGWDKEQLDEEIGEGSWTVTANGGKGIFSF</sequence>
<dbReference type="EMBL" id="FUWH01000001">
    <property type="protein sequence ID" value="SJZ36407.1"/>
    <property type="molecule type" value="Genomic_DNA"/>
</dbReference>